<sequence>MLWDVENLIVMSWLLNTMLPEISKGLGVLPIAKEIQDAVNQSYSKIDVVVCFYELEVQIHQIKQDTMTITHREAIRRNNAAGIATTNVTDIPPDLVNPGAVELVLDIREEYAKKLEQGDPLLPYLFVIGMKALSSLINRAVSEGLRINLDKSEILPMERVENLEILALELGCKVGGTSFHPLGASYGSPHKSVVVWDGVEERFRKRLTMWKRQFISKGGRITLIWSTLSSLLIYFMSLMSMPRVVRLRLEWI</sequence>
<evidence type="ECO:0000313" key="2">
    <source>
        <dbReference type="EMBL" id="RVX06551.1"/>
    </source>
</evidence>
<name>A0A438JC64_VITVI</name>
<dbReference type="OrthoDB" id="660305at2759"/>
<proteinExistence type="predicted"/>
<accession>A0A438JC64</accession>
<feature type="transmembrane region" description="Helical" evidence="1">
    <location>
        <begin position="221"/>
        <end position="241"/>
    </location>
</feature>
<dbReference type="AlphaFoldDB" id="A0A438JC64"/>
<evidence type="ECO:0000313" key="3">
    <source>
        <dbReference type="Proteomes" id="UP000288805"/>
    </source>
</evidence>
<reference evidence="2 3" key="1">
    <citation type="journal article" date="2018" name="PLoS Genet.">
        <title>Population sequencing reveals clonal diversity and ancestral inbreeding in the grapevine cultivar Chardonnay.</title>
        <authorList>
            <person name="Roach M.J."/>
            <person name="Johnson D.L."/>
            <person name="Bohlmann J."/>
            <person name="van Vuuren H.J."/>
            <person name="Jones S.J."/>
            <person name="Pretorius I.S."/>
            <person name="Schmidt S.A."/>
            <person name="Borneman A.R."/>
        </authorList>
    </citation>
    <scope>NUCLEOTIDE SEQUENCE [LARGE SCALE GENOMIC DNA]</scope>
    <source>
        <strain evidence="3">cv. Chardonnay</strain>
        <tissue evidence="2">Leaf</tissue>
    </source>
</reference>
<organism evidence="2 3">
    <name type="scientific">Vitis vinifera</name>
    <name type="common">Grape</name>
    <dbReference type="NCBI Taxonomy" id="29760"/>
    <lineage>
        <taxon>Eukaryota</taxon>
        <taxon>Viridiplantae</taxon>
        <taxon>Streptophyta</taxon>
        <taxon>Embryophyta</taxon>
        <taxon>Tracheophyta</taxon>
        <taxon>Spermatophyta</taxon>
        <taxon>Magnoliopsida</taxon>
        <taxon>eudicotyledons</taxon>
        <taxon>Gunneridae</taxon>
        <taxon>Pentapetalae</taxon>
        <taxon>rosids</taxon>
        <taxon>Vitales</taxon>
        <taxon>Vitaceae</taxon>
        <taxon>Viteae</taxon>
        <taxon>Vitis</taxon>
    </lineage>
</organism>
<comment type="caution">
    <text evidence="2">The sequence shown here is derived from an EMBL/GenBank/DDBJ whole genome shotgun (WGS) entry which is preliminary data.</text>
</comment>
<dbReference type="PANTHER" id="PTHR33116">
    <property type="entry name" value="REVERSE TRANSCRIPTASE ZINC-BINDING DOMAIN-CONTAINING PROTEIN-RELATED-RELATED"/>
    <property type="match status" value="1"/>
</dbReference>
<dbReference type="PANTHER" id="PTHR33116:SF78">
    <property type="entry name" value="OS12G0587133 PROTEIN"/>
    <property type="match status" value="1"/>
</dbReference>
<protein>
    <submittedName>
        <fullName evidence="2">Uncharacterized protein</fullName>
    </submittedName>
</protein>
<dbReference type="Proteomes" id="UP000288805">
    <property type="component" value="Unassembled WGS sequence"/>
</dbReference>
<dbReference type="EMBL" id="QGNW01000050">
    <property type="protein sequence ID" value="RVX06551.1"/>
    <property type="molecule type" value="Genomic_DNA"/>
</dbReference>
<keyword evidence="1" id="KW-1133">Transmembrane helix</keyword>
<keyword evidence="1" id="KW-0472">Membrane</keyword>
<keyword evidence="1" id="KW-0812">Transmembrane</keyword>
<gene>
    <name evidence="2" type="ORF">CK203_029447</name>
</gene>
<evidence type="ECO:0000256" key="1">
    <source>
        <dbReference type="SAM" id="Phobius"/>
    </source>
</evidence>